<evidence type="ECO:0000313" key="3">
    <source>
        <dbReference type="EMBL" id="CAG7891389.1"/>
    </source>
</evidence>
<feature type="domain" description="RNase H type-1" evidence="1">
    <location>
        <begin position="367"/>
        <end position="487"/>
    </location>
</feature>
<name>A0A3P5ZVG9_BRACM</name>
<dbReference type="InterPro" id="IPR052929">
    <property type="entry name" value="RNase_H-like_EbsB-rel"/>
</dbReference>
<dbReference type="GO" id="GO:0003676">
    <property type="term" value="F:nucleic acid binding"/>
    <property type="evidence" value="ECO:0007669"/>
    <property type="project" value="InterPro"/>
</dbReference>
<dbReference type="InterPro" id="IPR012337">
    <property type="entry name" value="RNaseH-like_sf"/>
</dbReference>
<reference evidence="4" key="1">
    <citation type="submission" date="2018-11" db="EMBL/GenBank/DDBJ databases">
        <authorList>
            <consortium name="Genoscope - CEA"/>
            <person name="William W."/>
        </authorList>
    </citation>
    <scope>NUCLEOTIDE SEQUENCE</scope>
</reference>
<dbReference type="PANTHER" id="PTHR47074">
    <property type="entry name" value="BNAC02G40300D PROTEIN"/>
    <property type="match status" value="1"/>
</dbReference>
<feature type="domain" description="Reverse transcriptase zinc-binding" evidence="2">
    <location>
        <begin position="170"/>
        <end position="258"/>
    </location>
</feature>
<dbReference type="SUPFAM" id="SSF53098">
    <property type="entry name" value="Ribonuclease H-like"/>
    <property type="match status" value="1"/>
</dbReference>
<dbReference type="Pfam" id="PF13966">
    <property type="entry name" value="zf-RVT"/>
    <property type="match status" value="1"/>
</dbReference>
<proteinExistence type="predicted"/>
<evidence type="ECO:0000259" key="2">
    <source>
        <dbReference type="Pfam" id="PF13966"/>
    </source>
</evidence>
<protein>
    <recommendedName>
        <fullName evidence="5">RNase H type-1 domain-containing protein</fullName>
    </recommendedName>
</protein>
<dbReference type="EMBL" id="LS974618">
    <property type="protein sequence ID" value="CAG7891389.1"/>
    <property type="molecule type" value="Genomic_DNA"/>
</dbReference>
<dbReference type="GO" id="GO:0004523">
    <property type="term" value="F:RNA-DNA hybrid ribonuclease activity"/>
    <property type="evidence" value="ECO:0007669"/>
    <property type="project" value="InterPro"/>
</dbReference>
<dbReference type="AlphaFoldDB" id="A0A3P5ZVG9"/>
<dbReference type="Proteomes" id="UP000694005">
    <property type="component" value="Chromosome A02"/>
</dbReference>
<evidence type="ECO:0000313" key="4">
    <source>
        <dbReference type="EMBL" id="VDC84836.1"/>
    </source>
</evidence>
<dbReference type="Gramene" id="A02p03410.2_BraZ1">
    <property type="protein sequence ID" value="A02p03410.2_BraZ1.CDS.1"/>
    <property type="gene ID" value="A02g03410.2_BraZ1"/>
</dbReference>
<dbReference type="Gene3D" id="3.30.420.10">
    <property type="entry name" value="Ribonuclease H-like superfamily/Ribonuclease H"/>
    <property type="match status" value="1"/>
</dbReference>
<feature type="non-terminal residue" evidence="4">
    <location>
        <position position="1"/>
    </location>
</feature>
<dbReference type="InterPro" id="IPR026960">
    <property type="entry name" value="RVT-Znf"/>
</dbReference>
<evidence type="ECO:0000259" key="1">
    <source>
        <dbReference type="Pfam" id="PF13456"/>
    </source>
</evidence>
<dbReference type="InterPro" id="IPR044730">
    <property type="entry name" value="RNase_H-like_dom_plant"/>
</dbReference>
<dbReference type="EMBL" id="LR031573">
    <property type="protein sequence ID" value="VDC84836.1"/>
    <property type="molecule type" value="Genomic_DNA"/>
</dbReference>
<sequence>LTLPKNLGGLGFRDIECFNQALLAKLAWRLIKEPQSLLGQILFGKYCISAPFLDCHCPSSASHGWRGIIWGRDLLQRGLGWSVGNGAQIEVWSDPWISLSEPITPIGPPPSLESKRLMVSDLILPDSNEWNLEVIRHHLPLYEDSILQLIPSSFNKQDELVWLPETSGEYSVKSGYAIARKSQQNMMDPTFPWRKCIWNLHTPPKIQSFLWRSVNGALPVGHTLRVRGLHAEAKCKRCGEIETPVHLFLKCPFAARVWETVPAMYKPSIDTEFTMRELLVNNSRMVNLPPTGLGRSPIYPWLYWHLWKNRNRLVFEGKSCTVQELILKALTDARNWEEATQMEKRTSPPLRVRPALSPMLPGLRCYTDGAWDPVSGHSGQGWAFIDSTGATIRHQSCNRLHVAAPIVAEALAVKAALIDAVSNDFSQINILSDSKSLVNLLNSSTSTALLQSVLFDIRVLSCRLDSITFSFVPRLENVVADSLAKAALSHSVSPLFGG</sequence>
<accession>A0A3P5ZVG9</accession>
<evidence type="ECO:0008006" key="5">
    <source>
        <dbReference type="Google" id="ProtNLM"/>
    </source>
</evidence>
<organism evidence="4">
    <name type="scientific">Brassica campestris</name>
    <name type="common">Field mustard</name>
    <dbReference type="NCBI Taxonomy" id="3711"/>
    <lineage>
        <taxon>Eukaryota</taxon>
        <taxon>Viridiplantae</taxon>
        <taxon>Streptophyta</taxon>
        <taxon>Embryophyta</taxon>
        <taxon>Tracheophyta</taxon>
        <taxon>Spermatophyta</taxon>
        <taxon>Magnoliopsida</taxon>
        <taxon>eudicotyledons</taxon>
        <taxon>Gunneridae</taxon>
        <taxon>Pentapetalae</taxon>
        <taxon>rosids</taxon>
        <taxon>malvids</taxon>
        <taxon>Brassicales</taxon>
        <taxon>Brassicaceae</taxon>
        <taxon>Brassiceae</taxon>
        <taxon>Brassica</taxon>
    </lineage>
</organism>
<dbReference type="InterPro" id="IPR036397">
    <property type="entry name" value="RNaseH_sf"/>
</dbReference>
<dbReference type="PANTHER" id="PTHR47074:SF49">
    <property type="entry name" value="POLYNUCLEOTIDYL TRANSFERASE, RIBONUCLEASE H-LIKE SUPERFAMILY PROTEIN"/>
    <property type="match status" value="1"/>
</dbReference>
<dbReference type="CDD" id="cd06222">
    <property type="entry name" value="RNase_H_like"/>
    <property type="match status" value="1"/>
</dbReference>
<gene>
    <name evidence="4" type="ORF">BRAA02T04989Z</name>
    <name evidence="3" type="ORF">BRAPAZ1V2_A02P03410.2</name>
</gene>
<dbReference type="InterPro" id="IPR002156">
    <property type="entry name" value="RNaseH_domain"/>
</dbReference>
<dbReference type="Pfam" id="PF13456">
    <property type="entry name" value="RVT_3"/>
    <property type="match status" value="1"/>
</dbReference>